<dbReference type="InterPro" id="IPR020422">
    <property type="entry name" value="TYR_PHOSPHATASE_DUAL_dom"/>
</dbReference>
<dbReference type="GO" id="GO:0005737">
    <property type="term" value="C:cytoplasm"/>
    <property type="evidence" value="ECO:0007669"/>
    <property type="project" value="TreeGrafter"/>
</dbReference>
<dbReference type="GO" id="GO:0017017">
    <property type="term" value="F:MAP kinase tyrosine/serine/threonine phosphatase activity"/>
    <property type="evidence" value="ECO:0007669"/>
    <property type="project" value="TreeGrafter"/>
</dbReference>
<dbReference type="SUPFAM" id="SSF52799">
    <property type="entry name" value="(Phosphotyrosine protein) phosphatases II"/>
    <property type="match status" value="1"/>
</dbReference>
<evidence type="ECO:0000256" key="4">
    <source>
        <dbReference type="ARBA" id="ARBA00022912"/>
    </source>
</evidence>
<dbReference type="InterPro" id="IPR016130">
    <property type="entry name" value="Tyr_Pase_AS"/>
</dbReference>
<keyword evidence="8" id="KW-1185">Reference proteome</keyword>
<dbReference type="AlphaFoldDB" id="A0AAN6ZSU2"/>
<keyword evidence="3" id="KW-0378">Hydrolase</keyword>
<dbReference type="GO" id="GO:0008330">
    <property type="term" value="F:protein tyrosine/threonine phosphatase activity"/>
    <property type="evidence" value="ECO:0007669"/>
    <property type="project" value="TreeGrafter"/>
</dbReference>
<dbReference type="PROSITE" id="PS50056">
    <property type="entry name" value="TYR_PHOSPHATASE_2"/>
    <property type="match status" value="1"/>
</dbReference>
<dbReference type="Gene3D" id="3.90.190.10">
    <property type="entry name" value="Protein tyrosine phosphatase superfamily"/>
    <property type="match status" value="1"/>
</dbReference>
<evidence type="ECO:0000259" key="6">
    <source>
        <dbReference type="PROSITE" id="PS50056"/>
    </source>
</evidence>
<accession>A0AAN6ZSU2</accession>
<dbReference type="CDD" id="cd14498">
    <property type="entry name" value="DSP"/>
    <property type="match status" value="1"/>
</dbReference>
<sequence length="200" mass="22298">MSNSFPHRAPISEIEPGLFLGDLGHSYDVLVLANNNIGAMVSMSDAKSARWSLPQNRALVPQDRHLFVACLDTATQDLLARLPEICDFIDRMRRAEARHNVLVHCTVGVSRSATVVLAYLMRTHRQPLDTALASVKTVRKIRPNSNFMDQLSVWAEAGYELWEDADKTIPKPPYAAYLERRACILKAKGLTGNEPTCPDL</sequence>
<dbReference type="InterPro" id="IPR000340">
    <property type="entry name" value="Dual-sp_phosphatase_cat-dom"/>
</dbReference>
<dbReference type="InterPro" id="IPR000387">
    <property type="entry name" value="Tyr_Pase_dom"/>
</dbReference>
<feature type="domain" description="Tyrosine-protein phosphatase" evidence="5">
    <location>
        <begin position="10"/>
        <end position="160"/>
    </location>
</feature>
<evidence type="ECO:0000256" key="1">
    <source>
        <dbReference type="ARBA" id="ARBA00008601"/>
    </source>
</evidence>
<evidence type="ECO:0000313" key="8">
    <source>
        <dbReference type="Proteomes" id="UP001302745"/>
    </source>
</evidence>
<gene>
    <name evidence="7" type="ORF">C8A00DRAFT_46029</name>
</gene>
<dbReference type="Proteomes" id="UP001302745">
    <property type="component" value="Unassembled WGS sequence"/>
</dbReference>
<evidence type="ECO:0000256" key="3">
    <source>
        <dbReference type="ARBA" id="ARBA00022801"/>
    </source>
</evidence>
<comment type="similarity">
    <text evidence="1">Belongs to the protein-tyrosine phosphatase family. Non-receptor class dual specificity subfamily.</text>
</comment>
<evidence type="ECO:0000313" key="7">
    <source>
        <dbReference type="EMBL" id="KAK4150605.1"/>
    </source>
</evidence>
<dbReference type="GO" id="GO:0033550">
    <property type="term" value="F:MAP kinase tyrosine phosphatase activity"/>
    <property type="evidence" value="ECO:0007669"/>
    <property type="project" value="TreeGrafter"/>
</dbReference>
<name>A0AAN6ZSU2_9PEZI</name>
<dbReference type="SMART" id="SM00195">
    <property type="entry name" value="DSPc"/>
    <property type="match status" value="1"/>
</dbReference>
<dbReference type="EC" id="3.1.3.48" evidence="2"/>
<organism evidence="7 8">
    <name type="scientific">Chaetomidium leptoderma</name>
    <dbReference type="NCBI Taxonomy" id="669021"/>
    <lineage>
        <taxon>Eukaryota</taxon>
        <taxon>Fungi</taxon>
        <taxon>Dikarya</taxon>
        <taxon>Ascomycota</taxon>
        <taxon>Pezizomycotina</taxon>
        <taxon>Sordariomycetes</taxon>
        <taxon>Sordariomycetidae</taxon>
        <taxon>Sordariales</taxon>
        <taxon>Chaetomiaceae</taxon>
        <taxon>Chaetomidium</taxon>
    </lineage>
</organism>
<comment type="caution">
    <text evidence="7">The sequence shown here is derived from an EMBL/GenBank/DDBJ whole genome shotgun (WGS) entry which is preliminary data.</text>
</comment>
<evidence type="ECO:0000259" key="5">
    <source>
        <dbReference type="PROSITE" id="PS50054"/>
    </source>
</evidence>
<dbReference type="Pfam" id="PF00782">
    <property type="entry name" value="DSPc"/>
    <property type="match status" value="1"/>
</dbReference>
<dbReference type="PANTHER" id="PTHR10159:SF519">
    <property type="entry name" value="DUAL SPECIFICITY PROTEIN PHOSPHATASE MPK3"/>
    <property type="match status" value="1"/>
</dbReference>
<evidence type="ECO:0000256" key="2">
    <source>
        <dbReference type="ARBA" id="ARBA00013064"/>
    </source>
</evidence>
<proteinExistence type="inferred from homology"/>
<feature type="domain" description="Tyrosine specific protein phosphatases" evidence="6">
    <location>
        <begin position="86"/>
        <end position="144"/>
    </location>
</feature>
<dbReference type="PANTHER" id="PTHR10159">
    <property type="entry name" value="DUAL SPECIFICITY PROTEIN PHOSPHATASE"/>
    <property type="match status" value="1"/>
</dbReference>
<dbReference type="InterPro" id="IPR029021">
    <property type="entry name" value="Prot-tyrosine_phosphatase-like"/>
</dbReference>
<keyword evidence="4" id="KW-0904">Protein phosphatase</keyword>
<protein>
    <recommendedName>
        <fullName evidence="2">protein-tyrosine-phosphatase</fullName>
        <ecNumber evidence="2">3.1.3.48</ecNumber>
    </recommendedName>
</protein>
<reference evidence="7" key="1">
    <citation type="journal article" date="2023" name="Mol. Phylogenet. Evol.">
        <title>Genome-scale phylogeny and comparative genomics of the fungal order Sordariales.</title>
        <authorList>
            <person name="Hensen N."/>
            <person name="Bonometti L."/>
            <person name="Westerberg I."/>
            <person name="Brannstrom I.O."/>
            <person name="Guillou S."/>
            <person name="Cros-Aarteil S."/>
            <person name="Calhoun S."/>
            <person name="Haridas S."/>
            <person name="Kuo A."/>
            <person name="Mondo S."/>
            <person name="Pangilinan J."/>
            <person name="Riley R."/>
            <person name="LaButti K."/>
            <person name="Andreopoulos B."/>
            <person name="Lipzen A."/>
            <person name="Chen C."/>
            <person name="Yan M."/>
            <person name="Daum C."/>
            <person name="Ng V."/>
            <person name="Clum A."/>
            <person name="Steindorff A."/>
            <person name="Ohm R.A."/>
            <person name="Martin F."/>
            <person name="Silar P."/>
            <person name="Natvig D.O."/>
            <person name="Lalanne C."/>
            <person name="Gautier V."/>
            <person name="Ament-Velasquez S.L."/>
            <person name="Kruys A."/>
            <person name="Hutchinson M.I."/>
            <person name="Powell A.J."/>
            <person name="Barry K."/>
            <person name="Miller A.N."/>
            <person name="Grigoriev I.V."/>
            <person name="Debuchy R."/>
            <person name="Gladieux P."/>
            <person name="Hiltunen Thoren M."/>
            <person name="Johannesson H."/>
        </authorList>
    </citation>
    <scope>NUCLEOTIDE SEQUENCE</scope>
    <source>
        <strain evidence="7">CBS 538.74</strain>
    </source>
</reference>
<reference evidence="7" key="2">
    <citation type="submission" date="2023-05" db="EMBL/GenBank/DDBJ databases">
        <authorList>
            <consortium name="Lawrence Berkeley National Laboratory"/>
            <person name="Steindorff A."/>
            <person name="Hensen N."/>
            <person name="Bonometti L."/>
            <person name="Westerberg I."/>
            <person name="Brannstrom I.O."/>
            <person name="Guillou S."/>
            <person name="Cros-Aarteil S."/>
            <person name="Calhoun S."/>
            <person name="Haridas S."/>
            <person name="Kuo A."/>
            <person name="Mondo S."/>
            <person name="Pangilinan J."/>
            <person name="Riley R."/>
            <person name="Labutti K."/>
            <person name="Andreopoulos B."/>
            <person name="Lipzen A."/>
            <person name="Chen C."/>
            <person name="Yanf M."/>
            <person name="Daum C."/>
            <person name="Ng V."/>
            <person name="Clum A."/>
            <person name="Ohm R."/>
            <person name="Martin F."/>
            <person name="Silar P."/>
            <person name="Natvig D."/>
            <person name="Lalanne C."/>
            <person name="Gautier V."/>
            <person name="Ament-Velasquez S.L."/>
            <person name="Kruys A."/>
            <person name="Hutchinson M.I."/>
            <person name="Powell A.J."/>
            <person name="Barry K."/>
            <person name="Miller A.N."/>
            <person name="Grigoriev I.V."/>
            <person name="Debuchy R."/>
            <person name="Gladieux P."/>
            <person name="Thoren M.H."/>
            <person name="Johannesson H."/>
        </authorList>
    </citation>
    <scope>NUCLEOTIDE SEQUENCE</scope>
    <source>
        <strain evidence="7">CBS 538.74</strain>
    </source>
</reference>
<dbReference type="PROSITE" id="PS50054">
    <property type="entry name" value="TYR_PHOSPHATASE_DUAL"/>
    <property type="match status" value="1"/>
</dbReference>
<dbReference type="GO" id="GO:0043409">
    <property type="term" value="P:negative regulation of MAPK cascade"/>
    <property type="evidence" value="ECO:0007669"/>
    <property type="project" value="TreeGrafter"/>
</dbReference>
<dbReference type="EMBL" id="MU857060">
    <property type="protein sequence ID" value="KAK4150605.1"/>
    <property type="molecule type" value="Genomic_DNA"/>
</dbReference>
<dbReference type="PROSITE" id="PS00383">
    <property type="entry name" value="TYR_PHOSPHATASE_1"/>
    <property type="match status" value="1"/>
</dbReference>